<gene>
    <name evidence="1" type="ORF">KIN20_000049</name>
</gene>
<protein>
    <submittedName>
        <fullName evidence="1">Uncharacterized protein</fullName>
    </submittedName>
</protein>
<reference evidence="1" key="1">
    <citation type="submission" date="2021-06" db="EMBL/GenBank/DDBJ databases">
        <title>Parelaphostrongylus tenuis whole genome reference sequence.</title>
        <authorList>
            <person name="Garwood T.J."/>
            <person name="Larsen P.A."/>
            <person name="Fountain-Jones N.M."/>
            <person name="Garbe J.R."/>
            <person name="Macchietto M.G."/>
            <person name="Kania S.A."/>
            <person name="Gerhold R.W."/>
            <person name="Richards J.E."/>
            <person name="Wolf T.M."/>
        </authorList>
    </citation>
    <scope>NUCLEOTIDE SEQUENCE</scope>
    <source>
        <strain evidence="1">MNPRO001-30</strain>
        <tissue evidence="1">Meninges</tissue>
    </source>
</reference>
<keyword evidence="2" id="KW-1185">Reference proteome</keyword>
<sequence>MTIEHTTFGLQFYSSRTTVAKVLLQSMMRLRALHMTTNCAQLTRIIASEENEDLRTTEEDIDFNINRMIIVLSASS</sequence>
<name>A0AAD5MCP5_PARTN</name>
<dbReference type="EMBL" id="JAHQIW010000007">
    <property type="protein sequence ID" value="KAJ1345499.1"/>
    <property type="molecule type" value="Genomic_DNA"/>
</dbReference>
<comment type="caution">
    <text evidence="1">The sequence shown here is derived from an EMBL/GenBank/DDBJ whole genome shotgun (WGS) entry which is preliminary data.</text>
</comment>
<organism evidence="1 2">
    <name type="scientific">Parelaphostrongylus tenuis</name>
    <name type="common">Meningeal worm</name>
    <dbReference type="NCBI Taxonomy" id="148309"/>
    <lineage>
        <taxon>Eukaryota</taxon>
        <taxon>Metazoa</taxon>
        <taxon>Ecdysozoa</taxon>
        <taxon>Nematoda</taxon>
        <taxon>Chromadorea</taxon>
        <taxon>Rhabditida</taxon>
        <taxon>Rhabditina</taxon>
        <taxon>Rhabditomorpha</taxon>
        <taxon>Strongyloidea</taxon>
        <taxon>Metastrongylidae</taxon>
        <taxon>Parelaphostrongylus</taxon>
    </lineage>
</organism>
<evidence type="ECO:0000313" key="1">
    <source>
        <dbReference type="EMBL" id="KAJ1345499.1"/>
    </source>
</evidence>
<dbReference type="Proteomes" id="UP001196413">
    <property type="component" value="Unassembled WGS sequence"/>
</dbReference>
<evidence type="ECO:0000313" key="2">
    <source>
        <dbReference type="Proteomes" id="UP001196413"/>
    </source>
</evidence>
<dbReference type="AlphaFoldDB" id="A0AAD5MCP5"/>
<proteinExistence type="predicted"/>
<accession>A0AAD5MCP5</accession>